<dbReference type="Gene3D" id="1.10.443.20">
    <property type="entry name" value="Centromere DNA-binding protein complex CBF3 subunit, domain 2"/>
    <property type="match status" value="1"/>
</dbReference>
<dbReference type="InterPro" id="IPR038279">
    <property type="entry name" value="Ndc10_dom2_sf"/>
</dbReference>
<evidence type="ECO:0000313" key="3">
    <source>
        <dbReference type="EMBL" id="KAE8236877.1"/>
    </source>
</evidence>
<protein>
    <recommendedName>
        <fullName evidence="2">Ndc10 domain-containing protein</fullName>
    </recommendedName>
</protein>
<name>A0A8T8SBY3_9BASI</name>
<dbReference type="AlphaFoldDB" id="A0A8T8SBY3"/>
<reference evidence="3" key="1">
    <citation type="submission" date="2016-04" db="EMBL/GenBank/DDBJ databases">
        <authorList>
            <person name="Nguyen H.D."/>
            <person name="Samba Siva P."/>
            <person name="Cullis J."/>
            <person name="Levesque C.A."/>
            <person name="Hambleton S."/>
        </authorList>
    </citation>
    <scope>NUCLEOTIDE SEQUENCE</scope>
    <source>
        <strain evidence="3">DAOMC 236416</strain>
    </source>
</reference>
<accession>A0A8T8SBY3</accession>
<evidence type="ECO:0000259" key="2">
    <source>
        <dbReference type="Pfam" id="PF16787"/>
    </source>
</evidence>
<dbReference type="InterPro" id="IPR031872">
    <property type="entry name" value="NDC10_II"/>
</dbReference>
<dbReference type="Proteomes" id="UP000077521">
    <property type="component" value="Unassembled WGS sequence"/>
</dbReference>
<organism evidence="3 4">
    <name type="scientific">Tilletia indica</name>
    <dbReference type="NCBI Taxonomy" id="43049"/>
    <lineage>
        <taxon>Eukaryota</taxon>
        <taxon>Fungi</taxon>
        <taxon>Dikarya</taxon>
        <taxon>Basidiomycota</taxon>
        <taxon>Ustilaginomycotina</taxon>
        <taxon>Exobasidiomycetes</taxon>
        <taxon>Tilletiales</taxon>
        <taxon>Tilletiaceae</taxon>
        <taxon>Tilletia</taxon>
    </lineage>
</organism>
<reference evidence="3" key="2">
    <citation type="journal article" date="2019" name="IMA Fungus">
        <title>Genome sequencing and comparison of five Tilletia species to identify candidate genes for the detection of regulated species infecting wheat.</title>
        <authorList>
            <person name="Nguyen H.D.T."/>
            <person name="Sultana T."/>
            <person name="Kesanakurti P."/>
            <person name="Hambleton S."/>
        </authorList>
    </citation>
    <scope>NUCLEOTIDE SEQUENCE</scope>
    <source>
        <strain evidence="3">DAOMC 236416</strain>
    </source>
</reference>
<gene>
    <name evidence="3" type="ORF">A4X13_0g8999</name>
</gene>
<keyword evidence="4" id="KW-1185">Reference proteome</keyword>
<evidence type="ECO:0000256" key="1">
    <source>
        <dbReference type="SAM" id="MobiDB-lite"/>
    </source>
</evidence>
<comment type="caution">
    <text evidence="3">The sequence shown here is derived from an EMBL/GenBank/DDBJ whole genome shotgun (WGS) entry which is preliminary data.</text>
</comment>
<evidence type="ECO:0000313" key="4">
    <source>
        <dbReference type="Proteomes" id="UP000077521"/>
    </source>
</evidence>
<feature type="non-terminal residue" evidence="3">
    <location>
        <position position="1"/>
    </location>
</feature>
<dbReference type="EMBL" id="LWDF02002021">
    <property type="protein sequence ID" value="KAE8236877.1"/>
    <property type="molecule type" value="Genomic_DNA"/>
</dbReference>
<proteinExistence type="predicted"/>
<dbReference type="GO" id="GO:0003677">
    <property type="term" value="F:DNA binding"/>
    <property type="evidence" value="ECO:0007669"/>
    <property type="project" value="InterPro"/>
</dbReference>
<dbReference type="Pfam" id="PF16787">
    <property type="entry name" value="NDC10_II"/>
    <property type="match status" value="1"/>
</dbReference>
<feature type="region of interest" description="Disordered" evidence="1">
    <location>
        <begin position="1"/>
        <end position="32"/>
    </location>
</feature>
<feature type="domain" description="Ndc10" evidence="2">
    <location>
        <begin position="246"/>
        <end position="449"/>
    </location>
</feature>
<sequence length="453" mass="50321">MPSSNPAGATSGGGQLVVRPDGLGPTSELGPGSMPPELLACLRLVDDDSGGELTDEERDRLSIAVDADVPEAGEELVYHSMTLGAKLAYSNLAKGTAGLWKGPQQKYIAFWRSLFRLRAENEVDKEAASKLEVLATEQKLITWLNCSVLFRNPTLGYESIRTCVKAINNLWEQQHLAGRNDHQQPGSGKLCSQFIRAVKLNQAELARLTNIDKFRNTLRDGYDETGFADVSRWFLAHSSVSEFLAVRDRFSFLWQHAIMGRSEDLRERELSDFYCAELPHSKPHVAVAIVSTQLKSKSNRDARPERGVAARHRDVEVCSVGAFAMYLFFRFHVLSEPVPDFSSRDSWYRIKLLIDHETHDSKFKGSKKGPVGPTFSISWDQQATLLRQAFAACSISSSHLTHAMRSGGAQFASAAGCTEDAIRKHGRWCGDRLMERYLTTVTLQPIRALSGFG</sequence>